<dbReference type="EMBL" id="JBHSPB010000005">
    <property type="protein sequence ID" value="MFC5720590.1"/>
    <property type="molecule type" value="Genomic_DNA"/>
</dbReference>
<dbReference type="InterPro" id="IPR001647">
    <property type="entry name" value="HTH_TetR"/>
</dbReference>
<accession>A0ABW0YVL8</accession>
<evidence type="ECO:0000313" key="5">
    <source>
        <dbReference type="Proteomes" id="UP001596083"/>
    </source>
</evidence>
<dbReference type="Proteomes" id="UP001596083">
    <property type="component" value="Unassembled WGS sequence"/>
</dbReference>
<dbReference type="SUPFAM" id="SSF46689">
    <property type="entry name" value="Homeodomain-like"/>
    <property type="match status" value="1"/>
</dbReference>
<feature type="domain" description="HTH tetR-type" evidence="3">
    <location>
        <begin position="10"/>
        <end position="70"/>
    </location>
</feature>
<dbReference type="InterPro" id="IPR036271">
    <property type="entry name" value="Tet_transcr_reg_TetR-rel_C_sf"/>
</dbReference>
<reference evidence="5" key="1">
    <citation type="journal article" date="2019" name="Int. J. Syst. Evol. Microbiol.">
        <title>The Global Catalogue of Microorganisms (GCM) 10K type strain sequencing project: providing services to taxonomists for standard genome sequencing and annotation.</title>
        <authorList>
            <consortium name="The Broad Institute Genomics Platform"/>
            <consortium name="The Broad Institute Genome Sequencing Center for Infectious Disease"/>
            <person name="Wu L."/>
            <person name="Ma J."/>
        </authorList>
    </citation>
    <scope>NUCLEOTIDE SEQUENCE [LARGE SCALE GENOMIC DNA]</scope>
    <source>
        <strain evidence="5">CGMCC 4.7304</strain>
    </source>
</reference>
<evidence type="ECO:0000259" key="3">
    <source>
        <dbReference type="PROSITE" id="PS50977"/>
    </source>
</evidence>
<keyword evidence="1 2" id="KW-0238">DNA-binding</keyword>
<organism evidence="4 5">
    <name type="scientific">Streptomyces gamaensis</name>
    <dbReference type="NCBI Taxonomy" id="1763542"/>
    <lineage>
        <taxon>Bacteria</taxon>
        <taxon>Bacillati</taxon>
        <taxon>Actinomycetota</taxon>
        <taxon>Actinomycetes</taxon>
        <taxon>Kitasatosporales</taxon>
        <taxon>Streptomycetaceae</taxon>
        <taxon>Streptomyces</taxon>
    </lineage>
</organism>
<sequence>MSRKSPAADRATPERIAEAAIALADEQGPAAVTFRAVAARLGVPHATLQRRVTDSAGLLNLCADHLASRLPDIPAGSMDWAAATEARFTALYRVLTAHPGLMALRGNRPWLGRHILARLVEPQLADNLAAGMSPRRAIAVYRGMYLATLGHASFVDHADPKAAVTASRVALAGLDAEEFPVLTAHQDVILDAVVDHEVFYGALRELVRAAGGEAGAGVGGGAGSGR</sequence>
<keyword evidence="5" id="KW-1185">Reference proteome</keyword>
<comment type="caution">
    <text evidence="4">The sequence shown here is derived from an EMBL/GenBank/DDBJ whole genome shotgun (WGS) entry which is preliminary data.</text>
</comment>
<evidence type="ECO:0000256" key="2">
    <source>
        <dbReference type="PROSITE-ProRule" id="PRU00335"/>
    </source>
</evidence>
<evidence type="ECO:0000313" key="4">
    <source>
        <dbReference type="EMBL" id="MFC5720590.1"/>
    </source>
</evidence>
<feature type="DNA-binding region" description="H-T-H motif" evidence="2">
    <location>
        <begin position="33"/>
        <end position="52"/>
    </location>
</feature>
<name>A0ABW0YVL8_9ACTN</name>
<dbReference type="RefSeq" id="WP_390315743.1">
    <property type="nucleotide sequence ID" value="NZ_JBHSPB010000005.1"/>
</dbReference>
<gene>
    <name evidence="4" type="ORF">ACFP1Z_10495</name>
</gene>
<dbReference type="InterPro" id="IPR009057">
    <property type="entry name" value="Homeodomain-like_sf"/>
</dbReference>
<protein>
    <submittedName>
        <fullName evidence="4">TetR/AcrR family transcriptional regulator</fullName>
    </submittedName>
</protein>
<dbReference type="Gene3D" id="1.10.357.10">
    <property type="entry name" value="Tetracycline Repressor, domain 2"/>
    <property type="match status" value="1"/>
</dbReference>
<dbReference type="PROSITE" id="PS50977">
    <property type="entry name" value="HTH_TETR_2"/>
    <property type="match status" value="1"/>
</dbReference>
<proteinExistence type="predicted"/>
<dbReference type="Pfam" id="PF00440">
    <property type="entry name" value="TetR_N"/>
    <property type="match status" value="1"/>
</dbReference>
<evidence type="ECO:0000256" key="1">
    <source>
        <dbReference type="ARBA" id="ARBA00023125"/>
    </source>
</evidence>
<dbReference type="SUPFAM" id="SSF48498">
    <property type="entry name" value="Tetracyclin repressor-like, C-terminal domain"/>
    <property type="match status" value="1"/>
</dbReference>